<dbReference type="EMBL" id="KX395838">
    <property type="protein sequence ID" value="AQS99256.1"/>
    <property type="molecule type" value="Transcribed_RNA"/>
</dbReference>
<dbReference type="PANTHER" id="PTHR43775">
    <property type="entry name" value="FATTY ACID SYNTHASE"/>
    <property type="match status" value="1"/>
</dbReference>
<feature type="region of interest" description="Disordered" evidence="4">
    <location>
        <begin position="893"/>
        <end position="920"/>
    </location>
</feature>
<dbReference type="GO" id="GO:0004312">
    <property type="term" value="F:fatty acid synthase activity"/>
    <property type="evidence" value="ECO:0007669"/>
    <property type="project" value="TreeGrafter"/>
</dbReference>
<proteinExistence type="inferred from homology"/>
<dbReference type="InterPro" id="IPR014031">
    <property type="entry name" value="Ketoacyl_synth_C"/>
</dbReference>
<name>A0A1S6K855_9DINO</name>
<dbReference type="PROSITE" id="PS52004">
    <property type="entry name" value="KS3_2"/>
    <property type="match status" value="1"/>
</dbReference>
<keyword evidence="2" id="KW-0597">Phosphoprotein</keyword>
<dbReference type="InterPro" id="IPR050091">
    <property type="entry name" value="PKS_NRPS_Biosynth_Enz"/>
</dbReference>
<protein>
    <submittedName>
        <fullName evidence="6">Type I polyketide synthase</fullName>
    </submittedName>
</protein>
<sequence length="1312" mass="144008">MPAAMVRKSEVDLVADSLKPWELGVQIVHQLKIKGFCTVSLGLDEKVLARAGTEIAVKEAPWRFRSVPAAVADSLLGEEGSACIAEIGFNELTDPALDDEKEELSFNSVPLISRRLQEVGFALLRPHVAAMGFELVSSTSLVLHWVTDAAADEVVEDEGEALAKAGPIEPELTEEEAMVWLDTFSRHRVMSIIFLGRHHGTLSLRPSDLEDAETFSLMTNQGMMVVLRPDVLVHSWTCKGESFAMSIFGLGPRDNPRIAGVRQATAPAAQHLHEWKMQKLAVLKDEQARALAQDYEFGQGFPRRWLKMMNQHYHSGVLGSVRSTACRLPTVSDVSRWTLVGTAAPDFATEVPFRRWDHREIYNPDPEGWTKGKSYCKHATFIDGASFFDYRMFKMPEEQAAEMDPHQTLSLEIGYAALAQMGLGTRSLRNFHCGVFAGCGDSEWAFSQEYGRKAAYDHFGVSAGRFSFVLGLVGPSLSVNTEESSGLVALHMATDSLQDTMANGTRNLELAVALSVHLCLAPTFWPSHCACGWLSPEGRCLTFNNSASGYIRGEGCCAAAVGRAGENGPGGEELHSDGNLAGSCVTSGGQGVSLSTPSGPAEQEAMVEAFRQARISPLDVDYVETHGSGAYLADAVEVGSHVRVHRCLMGTGSEEELPLHLMALKSSAGNQFACGSLASFLRSIMSVQWGFLGANLHLTSVNQHLDLDFPVLFACEGLEIPDTNPLVGTFSRGFGGSNVYIVANAHIHEEQVPWPSFPHAKDSVTFWPGGGGVEKRLPRGDDGYYLVGTWSCWEDPVRMNLERHGVYGCTVVLGENRWEQFQILLDCDRSRTLHPGKRKAPKDTAVHGPDPQPPTSAWLLDGRPRPKTKSLELQDEAAIADEWHIVDPPADDALAVPADAEPPPPGDTARPEDEESLDVGKPGDLYRVRLKIAGRWAMVTWERRTSNLPLTLTGRLAKSVEPCYHIVGSWDDWSLNEVNRMAPDPIEPGMFHAQVTLERDGAEFQIVRNMDWMQVMYPSQPSAEGDVPVRGPDDECIGMNWALTGRAGDVFEVRLRRQWRNGTDVRRVSWKRVFQVQLPEEQLAVASRPRFCIHGSWDDWAIHSMHWTGQCYQYCVELGANGEENFDILRDGQHNEAFFPNCRWATTHKFHVIKGPALNVYSVFWTVGRHPADKAVQGQKYKVELFVKDNFMPRKLQWSMVSETTTRESAPTPGSDWRSPEESPWGSPPELSPEGSSSGSSRAQSVASKSAASFERSSPQVSSGTGESMASPSVDRPSATPAHSASPGGSVEAFESVSNWGSARSSGSSFGY</sequence>
<dbReference type="Pfam" id="PF02801">
    <property type="entry name" value="Ketoacyl-synt_C"/>
    <property type="match status" value="1"/>
</dbReference>
<evidence type="ECO:0000256" key="1">
    <source>
        <dbReference type="ARBA" id="ARBA00022450"/>
    </source>
</evidence>
<dbReference type="GO" id="GO:0006633">
    <property type="term" value="P:fatty acid biosynthetic process"/>
    <property type="evidence" value="ECO:0007669"/>
    <property type="project" value="TreeGrafter"/>
</dbReference>
<comment type="similarity">
    <text evidence="3">Belongs to the thiolase-like superfamily. Beta-ketoacyl-ACP synthases family.</text>
</comment>
<reference evidence="6" key="1">
    <citation type="journal article" date="2017" name="J. Eukaryot. Microbiol.">
        <title>Role of Modular Polyketide Synthases in the Production of Polyether Ladder Compounds in Ciguatoxin-producing Gambierdiscus polynesiensis and G.excentricus (Dinophyceae).</title>
        <authorList>
            <person name="Kohli G.S."/>
            <person name="Campbell K."/>
            <person name="John U."/>
            <person name="Smith K.F."/>
            <person name="Fraga S."/>
            <person name="Rhodes L.L."/>
            <person name="Murray S.A."/>
        </authorList>
    </citation>
    <scope>NUCLEOTIDE SEQUENCE</scope>
    <source>
        <strain evidence="6">Contig_22673</strain>
    </source>
</reference>
<dbReference type="InterPro" id="IPR014030">
    <property type="entry name" value="Ketoacyl_synth_N"/>
</dbReference>
<evidence type="ECO:0000259" key="5">
    <source>
        <dbReference type="PROSITE" id="PS52004"/>
    </source>
</evidence>
<feature type="domain" description="Ketosynthase family 3 (KS3)" evidence="5">
    <location>
        <begin position="316"/>
        <end position="745"/>
    </location>
</feature>
<feature type="compositionally biased region" description="Low complexity" evidence="4">
    <location>
        <begin position="1232"/>
        <end position="1253"/>
    </location>
</feature>
<evidence type="ECO:0000256" key="2">
    <source>
        <dbReference type="ARBA" id="ARBA00022553"/>
    </source>
</evidence>
<feature type="region of interest" description="Disordered" evidence="4">
    <location>
        <begin position="834"/>
        <end position="865"/>
    </location>
</feature>
<feature type="compositionally biased region" description="Low complexity" evidence="4">
    <location>
        <begin position="1296"/>
        <end position="1312"/>
    </location>
</feature>
<accession>A0A1S6K855</accession>
<dbReference type="Gene3D" id="3.40.47.10">
    <property type="match status" value="1"/>
</dbReference>
<dbReference type="CDD" id="cd00833">
    <property type="entry name" value="PKS"/>
    <property type="match status" value="1"/>
</dbReference>
<evidence type="ECO:0000256" key="3">
    <source>
        <dbReference type="RuleBase" id="RU003694"/>
    </source>
</evidence>
<evidence type="ECO:0000256" key="4">
    <source>
        <dbReference type="SAM" id="MobiDB-lite"/>
    </source>
</evidence>
<feature type="region of interest" description="Disordered" evidence="4">
    <location>
        <begin position="1202"/>
        <end position="1312"/>
    </location>
</feature>
<dbReference type="SUPFAM" id="SSF53901">
    <property type="entry name" value="Thiolase-like"/>
    <property type="match status" value="1"/>
</dbReference>
<dbReference type="InterPro" id="IPR020841">
    <property type="entry name" value="PKS_Beta-ketoAc_synthase_dom"/>
</dbReference>
<organism evidence="6">
    <name type="scientific">Gambierdiscus excentricus</name>
    <dbReference type="NCBI Taxonomy" id="986170"/>
    <lineage>
        <taxon>Eukaryota</taxon>
        <taxon>Sar</taxon>
        <taxon>Alveolata</taxon>
        <taxon>Dinophyceae</taxon>
        <taxon>Gonyaulacales</taxon>
        <taxon>Pyrocystaceae</taxon>
        <taxon>Gambierdiscus</taxon>
    </lineage>
</organism>
<feature type="compositionally biased region" description="Polar residues" evidence="4">
    <location>
        <begin position="1255"/>
        <end position="1271"/>
    </location>
</feature>
<dbReference type="SMART" id="SM00825">
    <property type="entry name" value="PKS_KS"/>
    <property type="match status" value="1"/>
</dbReference>
<keyword evidence="1" id="KW-0596">Phosphopantetheine</keyword>
<evidence type="ECO:0000313" key="6">
    <source>
        <dbReference type="EMBL" id="AQS99256.1"/>
    </source>
</evidence>
<dbReference type="Pfam" id="PF00109">
    <property type="entry name" value="ketoacyl-synt"/>
    <property type="match status" value="1"/>
</dbReference>
<keyword evidence="3" id="KW-0808">Transferase</keyword>
<dbReference type="InterPro" id="IPR016039">
    <property type="entry name" value="Thiolase-like"/>
</dbReference>
<dbReference type="PANTHER" id="PTHR43775:SF37">
    <property type="entry name" value="SI:DKEY-61P9.11"/>
    <property type="match status" value="1"/>
</dbReference>